<feature type="compositionally biased region" description="Low complexity" evidence="1">
    <location>
        <begin position="46"/>
        <end position="58"/>
    </location>
</feature>
<organism evidence="2 3">
    <name type="scientific">Symbiodinium pilosum</name>
    <name type="common">Dinoflagellate</name>
    <dbReference type="NCBI Taxonomy" id="2952"/>
    <lineage>
        <taxon>Eukaryota</taxon>
        <taxon>Sar</taxon>
        <taxon>Alveolata</taxon>
        <taxon>Dinophyceae</taxon>
        <taxon>Suessiales</taxon>
        <taxon>Symbiodiniaceae</taxon>
        <taxon>Symbiodinium</taxon>
    </lineage>
</organism>
<evidence type="ECO:0000256" key="1">
    <source>
        <dbReference type="SAM" id="MobiDB-lite"/>
    </source>
</evidence>
<protein>
    <submittedName>
        <fullName evidence="2">Uncharacterized protein</fullName>
    </submittedName>
</protein>
<comment type="caution">
    <text evidence="2">The sequence shown here is derived from an EMBL/GenBank/DDBJ whole genome shotgun (WGS) entry which is preliminary data.</text>
</comment>
<evidence type="ECO:0000313" key="2">
    <source>
        <dbReference type="EMBL" id="CAE7653681.1"/>
    </source>
</evidence>
<dbReference type="Proteomes" id="UP000649617">
    <property type="component" value="Unassembled WGS sequence"/>
</dbReference>
<feature type="compositionally biased region" description="Pro residues" evidence="1">
    <location>
        <begin position="368"/>
        <end position="379"/>
    </location>
</feature>
<feature type="compositionally biased region" description="Pro residues" evidence="1">
    <location>
        <begin position="1"/>
        <end position="12"/>
    </location>
</feature>
<feature type="compositionally biased region" description="Polar residues" evidence="1">
    <location>
        <begin position="127"/>
        <end position="137"/>
    </location>
</feature>
<sequence>MLKQLPPPPPPGLKLTRKLQADPKILPDLTSAAPVEAPQPPEAVEEPAPNEASVPEAVLEILPEVQTPMEVEPTKPEQLPSVQEVAELEEPEVVPAVAKDPEIQVPEPAKEDQEEQATEEPKKDESPSSQPKLSSWLTDMRSRVANKQTAEQGETKAPKAPPSKFAPSSGLRSQRLTKRPEVSKPEEEPKPPEVQQVEQEEHPKIQRCHSSESRQLEGPSKSRESMVSERASEGSGELAVVEKTSEAPSQSSEAPLPPEIVPKRGRNLPTGNWQDTQDKLRQEWYQKLAAGVDDNEKPRRGKASLRGAATGSRRAGASLRGAASASASAAGSQMGSQAPSRSSQSPAMSPRQSLGDDAEGVQSNTIPLGPPGLGPPGPGPSLGSGPSLGRPPRAPGPPLGPNPRGGLGPVPQSSVAPNWAF</sequence>
<proteinExistence type="predicted"/>
<evidence type="ECO:0000313" key="3">
    <source>
        <dbReference type="Proteomes" id="UP000649617"/>
    </source>
</evidence>
<name>A0A812W0Z1_SYMPI</name>
<accession>A0A812W0Z1</accession>
<dbReference type="OrthoDB" id="10661739at2759"/>
<feature type="compositionally biased region" description="Low complexity" evidence="1">
    <location>
        <begin position="381"/>
        <end position="391"/>
    </location>
</feature>
<reference evidence="2" key="1">
    <citation type="submission" date="2021-02" db="EMBL/GenBank/DDBJ databases">
        <authorList>
            <person name="Dougan E. K."/>
            <person name="Rhodes N."/>
            <person name="Thang M."/>
            <person name="Chan C."/>
        </authorList>
    </citation>
    <scope>NUCLEOTIDE SEQUENCE</scope>
</reference>
<gene>
    <name evidence="2" type="ORF">SPIL2461_LOCUS17510</name>
</gene>
<feature type="compositionally biased region" description="Basic and acidic residues" evidence="1">
    <location>
        <begin position="178"/>
        <end position="191"/>
    </location>
</feature>
<keyword evidence="3" id="KW-1185">Reference proteome</keyword>
<dbReference type="AlphaFoldDB" id="A0A812W0Z1"/>
<dbReference type="EMBL" id="CAJNIZ010043206">
    <property type="protein sequence ID" value="CAE7653681.1"/>
    <property type="molecule type" value="Genomic_DNA"/>
</dbReference>
<feature type="compositionally biased region" description="Low complexity" evidence="1">
    <location>
        <begin position="304"/>
        <end position="353"/>
    </location>
</feature>
<feature type="compositionally biased region" description="Polar residues" evidence="1">
    <location>
        <begin position="411"/>
        <end position="421"/>
    </location>
</feature>
<feature type="compositionally biased region" description="Pro residues" evidence="1">
    <location>
        <begin position="392"/>
        <end position="401"/>
    </location>
</feature>
<feature type="compositionally biased region" description="Basic and acidic residues" evidence="1">
    <location>
        <begin position="199"/>
        <end position="232"/>
    </location>
</feature>
<feature type="region of interest" description="Disordered" evidence="1">
    <location>
        <begin position="1"/>
        <end position="421"/>
    </location>
</feature>